<proteinExistence type="predicted"/>
<reference evidence="3" key="1">
    <citation type="submission" date="2015-09" db="EMBL/GenBank/DDBJ databases">
        <authorList>
            <consortium name="Pathogen Informatics"/>
        </authorList>
    </citation>
    <scope>NUCLEOTIDE SEQUENCE [LARGE SCALE GENOMIC DNA]</scope>
    <source>
        <strain evidence="3">Lake Konstanz</strain>
    </source>
</reference>
<dbReference type="Proteomes" id="UP000051952">
    <property type="component" value="Unassembled WGS sequence"/>
</dbReference>
<dbReference type="VEuPathDB" id="TriTrypDB:BSAL_92585"/>
<evidence type="ECO:0000313" key="2">
    <source>
        <dbReference type="EMBL" id="CUG86329.1"/>
    </source>
</evidence>
<protein>
    <submittedName>
        <fullName evidence="2">Membrane-associated protein, putative</fullName>
    </submittedName>
</protein>
<evidence type="ECO:0000313" key="3">
    <source>
        <dbReference type="Proteomes" id="UP000051952"/>
    </source>
</evidence>
<keyword evidence="3" id="KW-1185">Reference proteome</keyword>
<dbReference type="EMBL" id="CYKH01001277">
    <property type="protein sequence ID" value="CUG86329.1"/>
    <property type="molecule type" value="Genomic_DNA"/>
</dbReference>
<accession>A0A0S4JBU9</accession>
<dbReference type="AlphaFoldDB" id="A0A0S4JBU9"/>
<name>A0A0S4JBU9_BODSA</name>
<evidence type="ECO:0000256" key="1">
    <source>
        <dbReference type="SAM" id="MobiDB-lite"/>
    </source>
</evidence>
<organism evidence="2 3">
    <name type="scientific">Bodo saltans</name>
    <name type="common">Flagellated protozoan</name>
    <dbReference type="NCBI Taxonomy" id="75058"/>
    <lineage>
        <taxon>Eukaryota</taxon>
        <taxon>Discoba</taxon>
        <taxon>Euglenozoa</taxon>
        <taxon>Kinetoplastea</taxon>
        <taxon>Metakinetoplastina</taxon>
        <taxon>Eubodonida</taxon>
        <taxon>Bodonidae</taxon>
        <taxon>Bodo</taxon>
    </lineage>
</organism>
<feature type="region of interest" description="Disordered" evidence="1">
    <location>
        <begin position="374"/>
        <end position="394"/>
    </location>
</feature>
<sequence length="689" mass="72689">MCIFFFVVVFLYFIVIVLLSTTTTMETITTLRAVSCDTLTVLNDSLVAAGGAKKTYYVDSRSDSTTSSVAITVPAKSAASHPLAAAGTMTHEPLLLVASSSRPNQLDLHRNDESNSSVVENLLSVDAPSAIQFIYVRHNVVIVQSDAAGEQHAAFHFYRLDTNHALESGSLRHLGSATVPVSGGKGSNSAAPLWLVEVSAAQVGVQEAVIAVTKPAADSAASGAHIALVDISGTIASQRASLFMPLATTVAYWTVNWSRRELLAVFGDHTFDSISLTTVANRTAVWSSTRRALPAGAVETFGICSLRDGSVWIAAAASSKANCTASLLPLIGQDTAVVVPIGSGPVSSVARCGNDIYVLQGKKILRHRVPEASSSIGLSSSSTHEEQRSASSVATQATSAETLLRNIFVGGASSATTSSGSSTSAAAQHWLDFLQLSTFSDKTKSPAKRPATVLRDADFVASHGHHHILDVLLAASSTNKNHSNKQLQQDAVLRYIGECVSVEASTLIRIFSFFKSAALQLAVWSLVSLQCAQDASALEHLCRQHIAHLRQQSKLSGESMVELFLCTCDAVDGALDANLPQCVSLGAALADAIVVVHGKPLLELGGQPVAQRWSSIAASLSSLSAWALEWAAPAMGQITAHCGAPLHASKEAQFIASNARRIRTTKEADIHRSTIVLEAPSVTRANKRQ</sequence>
<gene>
    <name evidence="2" type="ORF">BSAL_92585</name>
</gene>